<dbReference type="InterPro" id="IPR036388">
    <property type="entry name" value="WH-like_DNA-bd_sf"/>
</dbReference>
<sequence>MSTAARARLDPVDPSLLRGLRDHVHEALRRAIVSGEIPSGAALNERQLAEELGVSTTPIKEALRRLENEGLAVTEPRRGTRVTFDARQAEEMALARAALEGMIARLAAQRVDDAALAAIQATVEQMRAATAEGDVPRLIALNEQFHDAIHDASGCRYLHRLIEGQRVYDHTARSIILGDAEERGRAFAEHAAIFEALARRDPDAAETAMRDHVVRSGRHHVKAAFDRRKEQAS</sequence>
<keyword evidence="3" id="KW-0804">Transcription</keyword>
<dbReference type="InterPro" id="IPR000524">
    <property type="entry name" value="Tscrpt_reg_HTH_GntR"/>
</dbReference>
<evidence type="ECO:0000313" key="5">
    <source>
        <dbReference type="EMBL" id="MCP8938862.1"/>
    </source>
</evidence>
<dbReference type="PANTHER" id="PTHR43537">
    <property type="entry name" value="TRANSCRIPTIONAL REGULATOR, GNTR FAMILY"/>
    <property type="match status" value="1"/>
</dbReference>
<dbReference type="EMBL" id="JANCLU010000008">
    <property type="protein sequence ID" value="MCP8938862.1"/>
    <property type="molecule type" value="Genomic_DNA"/>
</dbReference>
<name>A0ABT1LBK2_9HYPH</name>
<accession>A0ABT1LBK2</accession>
<dbReference type="SMART" id="SM00895">
    <property type="entry name" value="FCD"/>
    <property type="match status" value="1"/>
</dbReference>
<dbReference type="SMART" id="SM00345">
    <property type="entry name" value="HTH_GNTR"/>
    <property type="match status" value="1"/>
</dbReference>
<dbReference type="PRINTS" id="PR00035">
    <property type="entry name" value="HTHGNTR"/>
</dbReference>
<dbReference type="CDD" id="cd07377">
    <property type="entry name" value="WHTH_GntR"/>
    <property type="match status" value="1"/>
</dbReference>
<dbReference type="Pfam" id="PF00392">
    <property type="entry name" value="GntR"/>
    <property type="match status" value="1"/>
</dbReference>
<evidence type="ECO:0000313" key="6">
    <source>
        <dbReference type="Proteomes" id="UP001205890"/>
    </source>
</evidence>
<dbReference type="Proteomes" id="UP001205890">
    <property type="component" value="Unassembled WGS sequence"/>
</dbReference>
<dbReference type="InterPro" id="IPR036390">
    <property type="entry name" value="WH_DNA-bd_sf"/>
</dbReference>
<dbReference type="SUPFAM" id="SSF48008">
    <property type="entry name" value="GntR ligand-binding domain-like"/>
    <property type="match status" value="1"/>
</dbReference>
<keyword evidence="2" id="KW-0238">DNA-binding</keyword>
<dbReference type="PROSITE" id="PS50949">
    <property type="entry name" value="HTH_GNTR"/>
    <property type="match status" value="1"/>
</dbReference>
<organism evidence="5 6">
    <name type="scientific">Alsobacter ponti</name>
    <dbReference type="NCBI Taxonomy" id="2962936"/>
    <lineage>
        <taxon>Bacteria</taxon>
        <taxon>Pseudomonadati</taxon>
        <taxon>Pseudomonadota</taxon>
        <taxon>Alphaproteobacteria</taxon>
        <taxon>Hyphomicrobiales</taxon>
        <taxon>Alsobacteraceae</taxon>
        <taxon>Alsobacter</taxon>
    </lineage>
</organism>
<protein>
    <submittedName>
        <fullName evidence="5">GntR family transcriptional regulator</fullName>
    </submittedName>
</protein>
<reference evidence="5 6" key="1">
    <citation type="submission" date="2022-07" db="EMBL/GenBank/DDBJ databases">
        <authorList>
            <person name="Li W.-J."/>
            <person name="Deng Q.-Q."/>
        </authorList>
    </citation>
    <scope>NUCLEOTIDE SEQUENCE [LARGE SCALE GENOMIC DNA]</scope>
    <source>
        <strain evidence="5 6">SYSU M60028</strain>
    </source>
</reference>
<dbReference type="Gene3D" id="1.10.10.10">
    <property type="entry name" value="Winged helix-like DNA-binding domain superfamily/Winged helix DNA-binding domain"/>
    <property type="match status" value="1"/>
</dbReference>
<keyword evidence="6" id="KW-1185">Reference proteome</keyword>
<dbReference type="InterPro" id="IPR011711">
    <property type="entry name" value="GntR_C"/>
</dbReference>
<dbReference type="Pfam" id="PF07729">
    <property type="entry name" value="FCD"/>
    <property type="match status" value="1"/>
</dbReference>
<feature type="domain" description="HTH gntR-type" evidence="4">
    <location>
        <begin position="18"/>
        <end position="85"/>
    </location>
</feature>
<evidence type="ECO:0000256" key="1">
    <source>
        <dbReference type="ARBA" id="ARBA00023015"/>
    </source>
</evidence>
<evidence type="ECO:0000256" key="3">
    <source>
        <dbReference type="ARBA" id="ARBA00023163"/>
    </source>
</evidence>
<evidence type="ECO:0000256" key="2">
    <source>
        <dbReference type="ARBA" id="ARBA00023125"/>
    </source>
</evidence>
<dbReference type="SUPFAM" id="SSF46785">
    <property type="entry name" value="Winged helix' DNA-binding domain"/>
    <property type="match status" value="1"/>
</dbReference>
<gene>
    <name evidence="5" type="ORF">NK718_10075</name>
</gene>
<dbReference type="PANTHER" id="PTHR43537:SF24">
    <property type="entry name" value="GLUCONATE OPERON TRANSCRIPTIONAL REPRESSOR"/>
    <property type="match status" value="1"/>
</dbReference>
<dbReference type="Gene3D" id="1.20.120.530">
    <property type="entry name" value="GntR ligand-binding domain-like"/>
    <property type="match status" value="1"/>
</dbReference>
<proteinExistence type="predicted"/>
<dbReference type="RefSeq" id="WP_254741280.1">
    <property type="nucleotide sequence ID" value="NZ_JANCLU010000008.1"/>
</dbReference>
<keyword evidence="1" id="KW-0805">Transcription regulation</keyword>
<comment type="caution">
    <text evidence="5">The sequence shown here is derived from an EMBL/GenBank/DDBJ whole genome shotgun (WGS) entry which is preliminary data.</text>
</comment>
<dbReference type="InterPro" id="IPR008920">
    <property type="entry name" value="TF_FadR/GntR_C"/>
</dbReference>
<evidence type="ECO:0000259" key="4">
    <source>
        <dbReference type="PROSITE" id="PS50949"/>
    </source>
</evidence>